<evidence type="ECO:0000313" key="2">
    <source>
        <dbReference type="Proteomes" id="UP000823611"/>
    </source>
</evidence>
<sequence length="45" mass="5439">MIKRFSKDFSYYDIKTIDEILYFYDIGLLRKGLLCEGGRCRGMYF</sequence>
<organism evidence="1 2">
    <name type="scientific">Candidatus Fimicola merdigallinarum</name>
    <dbReference type="NCBI Taxonomy" id="2840819"/>
    <lineage>
        <taxon>Bacteria</taxon>
        <taxon>Bacillati</taxon>
        <taxon>Bacillota</taxon>
        <taxon>Clostridia</taxon>
        <taxon>Lachnospirales</taxon>
        <taxon>Lachnospiraceae</taxon>
        <taxon>Lachnospiraceae incertae sedis</taxon>
        <taxon>Candidatus Fimicola</taxon>
    </lineage>
</organism>
<evidence type="ECO:0000313" key="1">
    <source>
        <dbReference type="EMBL" id="MBO8434110.1"/>
    </source>
</evidence>
<reference evidence="1" key="2">
    <citation type="journal article" date="2021" name="PeerJ">
        <title>Extensive microbial diversity within the chicken gut microbiome revealed by metagenomics and culture.</title>
        <authorList>
            <person name="Gilroy R."/>
            <person name="Ravi A."/>
            <person name="Getino M."/>
            <person name="Pursley I."/>
            <person name="Horton D.L."/>
            <person name="Alikhan N.F."/>
            <person name="Baker D."/>
            <person name="Gharbi K."/>
            <person name="Hall N."/>
            <person name="Watson M."/>
            <person name="Adriaenssens E.M."/>
            <person name="Foster-Nyarko E."/>
            <person name="Jarju S."/>
            <person name="Secka A."/>
            <person name="Antonio M."/>
            <person name="Oren A."/>
            <person name="Chaudhuri R.R."/>
            <person name="La Ragione R."/>
            <person name="Hildebrand F."/>
            <person name="Pallen M.J."/>
        </authorList>
    </citation>
    <scope>NUCLEOTIDE SEQUENCE</scope>
    <source>
        <strain evidence="1">F6-4510</strain>
    </source>
</reference>
<dbReference type="AlphaFoldDB" id="A0A9D9DXS5"/>
<protein>
    <submittedName>
        <fullName evidence="1">Uncharacterized protein</fullName>
    </submittedName>
</protein>
<proteinExistence type="predicted"/>
<dbReference type="Proteomes" id="UP000823611">
    <property type="component" value="Unassembled WGS sequence"/>
</dbReference>
<reference evidence="1" key="1">
    <citation type="submission" date="2020-10" db="EMBL/GenBank/DDBJ databases">
        <authorList>
            <person name="Gilroy R."/>
        </authorList>
    </citation>
    <scope>NUCLEOTIDE SEQUENCE</scope>
    <source>
        <strain evidence="1">F6-4510</strain>
    </source>
</reference>
<dbReference type="EMBL" id="JADIMX010000041">
    <property type="protein sequence ID" value="MBO8434110.1"/>
    <property type="molecule type" value="Genomic_DNA"/>
</dbReference>
<comment type="caution">
    <text evidence="1">The sequence shown here is derived from an EMBL/GenBank/DDBJ whole genome shotgun (WGS) entry which is preliminary data.</text>
</comment>
<name>A0A9D9DXS5_9FIRM</name>
<accession>A0A9D9DXS5</accession>
<gene>
    <name evidence="1" type="ORF">IAC55_02145</name>
</gene>